<reference evidence="1" key="1">
    <citation type="submission" date="2022-10" db="EMBL/GenBank/DDBJ databases">
        <title>Human gut microbiome strain richness.</title>
        <authorList>
            <person name="Chen-Liaw A."/>
        </authorList>
    </citation>
    <scope>NUCLEOTIDE SEQUENCE</scope>
    <source>
        <strain evidence="1">BSD2780120875st1_E1_BSD2780120875_150330</strain>
    </source>
</reference>
<comment type="caution">
    <text evidence="1">The sequence shown here is derived from an EMBL/GenBank/DDBJ whole genome shotgun (WGS) entry which is preliminary data.</text>
</comment>
<sequence length="47" mass="5458">MEVANNALFMCKKDKDAILLFQLAKGELMKQYVNDIPEWAFAIYGIY</sequence>
<name>A0AAW6HDM1_BACOV</name>
<organism evidence="1 2">
    <name type="scientific">Bacteroides ovatus</name>
    <dbReference type="NCBI Taxonomy" id="28116"/>
    <lineage>
        <taxon>Bacteria</taxon>
        <taxon>Pseudomonadati</taxon>
        <taxon>Bacteroidota</taxon>
        <taxon>Bacteroidia</taxon>
        <taxon>Bacteroidales</taxon>
        <taxon>Bacteroidaceae</taxon>
        <taxon>Bacteroides</taxon>
    </lineage>
</organism>
<accession>A0AAW6HDM1</accession>
<evidence type="ECO:0000313" key="1">
    <source>
        <dbReference type="EMBL" id="MDC2742358.1"/>
    </source>
</evidence>
<gene>
    <name evidence="1" type="ORF">PO382_08985</name>
</gene>
<evidence type="ECO:0000313" key="2">
    <source>
        <dbReference type="Proteomes" id="UP001219389"/>
    </source>
</evidence>
<dbReference type="Proteomes" id="UP001219389">
    <property type="component" value="Unassembled WGS sequence"/>
</dbReference>
<dbReference type="EMBL" id="JAQNZF010000009">
    <property type="protein sequence ID" value="MDC2742358.1"/>
    <property type="molecule type" value="Genomic_DNA"/>
</dbReference>
<dbReference type="AlphaFoldDB" id="A0AAW6HDM1"/>
<proteinExistence type="predicted"/>
<dbReference type="RefSeq" id="WP_171036008.1">
    <property type="nucleotide sequence ID" value="NZ_JADMTR010000007.1"/>
</dbReference>
<protein>
    <submittedName>
        <fullName evidence="1">Uncharacterized protein</fullName>
    </submittedName>
</protein>